<dbReference type="SUPFAM" id="SSF63748">
    <property type="entry name" value="Tudor/PWWP/MBT"/>
    <property type="match status" value="1"/>
</dbReference>
<evidence type="ECO:0000313" key="1">
    <source>
        <dbReference type="EMBL" id="JAS51014.1"/>
    </source>
</evidence>
<dbReference type="AlphaFoldDB" id="A0A1B6FLG0"/>
<gene>
    <name evidence="1" type="ORF">g.2890</name>
</gene>
<reference evidence="1" key="1">
    <citation type="submission" date="2015-11" db="EMBL/GenBank/DDBJ databases">
        <title>De novo transcriptome assembly of four potential Pierce s Disease insect vectors from Arizona vineyards.</title>
        <authorList>
            <person name="Tassone E.E."/>
        </authorList>
    </citation>
    <scope>NUCLEOTIDE SEQUENCE</scope>
</reference>
<sequence length="146" mass="16685">VTFFGDYTTATVKESNLFHYSQNINIYGNKLIDNYKNKTFNLALKEAETEFKAKSNLLCPLNQETDKNLKGNFDTLNNSVEEIEKSLTDSGLLETSTNEEDKLQMAAKIGSVLLEENKILKQAKFELETKLTIMESKLEEMESNER</sequence>
<accession>A0A1B6FLG0</accession>
<dbReference type="EMBL" id="GECZ01018755">
    <property type="protein sequence ID" value="JAS51014.1"/>
    <property type="molecule type" value="Transcribed_RNA"/>
</dbReference>
<dbReference type="Gene3D" id="2.30.30.140">
    <property type="match status" value="1"/>
</dbReference>
<name>A0A1B6FLG0_9HEMI</name>
<feature type="non-terminal residue" evidence="1">
    <location>
        <position position="1"/>
    </location>
</feature>
<feature type="non-terminal residue" evidence="1">
    <location>
        <position position="146"/>
    </location>
</feature>
<organism evidence="1">
    <name type="scientific">Cuerna arida</name>
    <dbReference type="NCBI Taxonomy" id="1464854"/>
    <lineage>
        <taxon>Eukaryota</taxon>
        <taxon>Metazoa</taxon>
        <taxon>Ecdysozoa</taxon>
        <taxon>Arthropoda</taxon>
        <taxon>Hexapoda</taxon>
        <taxon>Insecta</taxon>
        <taxon>Pterygota</taxon>
        <taxon>Neoptera</taxon>
        <taxon>Paraneoptera</taxon>
        <taxon>Hemiptera</taxon>
        <taxon>Auchenorrhyncha</taxon>
        <taxon>Membracoidea</taxon>
        <taxon>Cicadellidae</taxon>
        <taxon>Cicadellinae</taxon>
        <taxon>Proconiini</taxon>
        <taxon>Cuerna</taxon>
    </lineage>
</organism>
<proteinExistence type="predicted"/>
<protein>
    <submittedName>
        <fullName evidence="1">Uncharacterized protein</fullName>
    </submittedName>
</protein>